<sequence length="70" mass="7481">MPSFSFNTTAQLSLSTLPYGYLCPSLKEVVAYVGVLAGSLVVDTKPTLDTLTNPSQKPIPFIVSRCTVDS</sequence>
<organism evidence="1 2">
    <name type="scientific">Rhizopus oryzae</name>
    <name type="common">Mucormycosis agent</name>
    <name type="synonym">Rhizopus arrhizus var. delemar</name>
    <dbReference type="NCBI Taxonomy" id="64495"/>
    <lineage>
        <taxon>Eukaryota</taxon>
        <taxon>Fungi</taxon>
        <taxon>Fungi incertae sedis</taxon>
        <taxon>Mucoromycota</taxon>
        <taxon>Mucoromycotina</taxon>
        <taxon>Mucoromycetes</taxon>
        <taxon>Mucorales</taxon>
        <taxon>Mucorineae</taxon>
        <taxon>Rhizopodaceae</taxon>
        <taxon>Rhizopus</taxon>
    </lineage>
</organism>
<gene>
    <name evidence="1" type="ORF">G6F64_013524</name>
</gene>
<protein>
    <submittedName>
        <fullName evidence="1">Uncharacterized protein</fullName>
    </submittedName>
</protein>
<evidence type="ECO:0000313" key="2">
    <source>
        <dbReference type="Proteomes" id="UP000716291"/>
    </source>
</evidence>
<keyword evidence="2" id="KW-1185">Reference proteome</keyword>
<comment type="caution">
    <text evidence="1">The sequence shown here is derived from an EMBL/GenBank/DDBJ whole genome shotgun (WGS) entry which is preliminary data.</text>
</comment>
<reference evidence="1" key="1">
    <citation type="journal article" date="2020" name="Microb. Genom.">
        <title>Genetic diversity of clinical and environmental Mucorales isolates obtained from an investigation of mucormycosis cases among solid organ transplant recipients.</title>
        <authorList>
            <person name="Nguyen M.H."/>
            <person name="Kaul D."/>
            <person name="Muto C."/>
            <person name="Cheng S.J."/>
            <person name="Richter R.A."/>
            <person name="Bruno V.M."/>
            <person name="Liu G."/>
            <person name="Beyhan S."/>
            <person name="Sundermann A.J."/>
            <person name="Mounaud S."/>
            <person name="Pasculle A.W."/>
            <person name="Nierman W.C."/>
            <person name="Driscoll E."/>
            <person name="Cumbie R."/>
            <person name="Clancy C.J."/>
            <person name="Dupont C.L."/>
        </authorList>
    </citation>
    <scope>NUCLEOTIDE SEQUENCE</scope>
    <source>
        <strain evidence="1">GL11</strain>
    </source>
</reference>
<proteinExistence type="predicted"/>
<dbReference type="Proteomes" id="UP000716291">
    <property type="component" value="Unassembled WGS sequence"/>
</dbReference>
<name>A0A9P6WVA7_RHIOR</name>
<accession>A0A9P6WVA7</accession>
<evidence type="ECO:0000313" key="1">
    <source>
        <dbReference type="EMBL" id="KAG1293703.1"/>
    </source>
</evidence>
<dbReference type="EMBL" id="JAANQT010005701">
    <property type="protein sequence ID" value="KAG1293703.1"/>
    <property type="molecule type" value="Genomic_DNA"/>
</dbReference>
<dbReference type="AlphaFoldDB" id="A0A9P6WVA7"/>